<dbReference type="STRING" id="44252.DJ90_2934"/>
<dbReference type="InterPro" id="IPR031571">
    <property type="entry name" value="RcpC_dom"/>
</dbReference>
<dbReference type="PATRIC" id="fig|44252.3.peg.6239"/>
<dbReference type="GeneID" id="77008624"/>
<protein>
    <recommendedName>
        <fullName evidence="1">Flp pilus assembly protein RcpC/CpaB domain-containing protein</fullName>
    </recommendedName>
</protein>
<comment type="caution">
    <text evidence="2">The sequence shown here is derived from an EMBL/GenBank/DDBJ whole genome shotgun (WGS) entry which is preliminary data.</text>
</comment>
<feature type="domain" description="Flp pilus assembly protein RcpC/CpaB" evidence="1">
    <location>
        <begin position="115"/>
        <end position="219"/>
    </location>
</feature>
<dbReference type="AlphaFoldDB" id="A0A090Y5E1"/>
<evidence type="ECO:0000313" key="2">
    <source>
        <dbReference type="EMBL" id="KFM93047.1"/>
    </source>
</evidence>
<dbReference type="Proteomes" id="UP000029278">
    <property type="component" value="Unassembled WGS sequence"/>
</dbReference>
<proteinExistence type="predicted"/>
<gene>
    <name evidence="2" type="ORF">DJ90_2934</name>
</gene>
<dbReference type="Pfam" id="PF16976">
    <property type="entry name" value="RcpC"/>
    <property type="match status" value="1"/>
</dbReference>
<dbReference type="RefSeq" id="WP_036624638.1">
    <property type="nucleotide sequence ID" value="NZ_JAKOBR010000034.1"/>
</dbReference>
<dbReference type="CDD" id="cd11614">
    <property type="entry name" value="SAF_CpaB_FlgA_like"/>
    <property type="match status" value="1"/>
</dbReference>
<organism evidence="2 3">
    <name type="scientific">Paenibacillus macerans</name>
    <name type="common">Bacillus macerans</name>
    <dbReference type="NCBI Taxonomy" id="44252"/>
    <lineage>
        <taxon>Bacteria</taxon>
        <taxon>Bacillati</taxon>
        <taxon>Bacillota</taxon>
        <taxon>Bacilli</taxon>
        <taxon>Bacillales</taxon>
        <taxon>Paenibacillaceae</taxon>
        <taxon>Paenibacillus</taxon>
    </lineage>
</organism>
<dbReference type="EMBL" id="JMQA01000053">
    <property type="protein sequence ID" value="KFM93047.1"/>
    <property type="molecule type" value="Genomic_DNA"/>
</dbReference>
<name>A0A090Y5E1_PAEMA</name>
<evidence type="ECO:0000259" key="1">
    <source>
        <dbReference type="Pfam" id="PF16976"/>
    </source>
</evidence>
<evidence type="ECO:0000313" key="3">
    <source>
        <dbReference type="Proteomes" id="UP000029278"/>
    </source>
</evidence>
<dbReference type="HOGENOM" id="CLU_1208840_0_0_9"/>
<keyword evidence="3" id="KW-1185">Reference proteome</keyword>
<sequence length="229" mass="24590">MKKYWNKYTRSGLIILVGVLLALAAFSINNNMISEQVHTKKIIVAKGDIAPYEEITKDKLDYRDVVISAVPADAVLDPGEINFGDAFASQYGFLQGMAIRKEYITTAANSVLGTAVGLKEGKLHIGIKTDLAMSAGGEVKPGVLVNVNAFIRDEATGQTKTIIDNELKGLRVVGCLNSEGTIPDPSAGNSLIPAVVVLEVTEEQGKKLTEYQEKGKVYLLPSGTEPPIK</sequence>
<accession>A0A090Y5E1</accession>
<dbReference type="OrthoDB" id="2560720at2"/>
<reference evidence="2 3" key="1">
    <citation type="submission" date="2014-04" db="EMBL/GenBank/DDBJ databases">
        <authorList>
            <person name="Bishop-Lilly K.A."/>
            <person name="Broomall S.M."/>
            <person name="Chain P.S."/>
            <person name="Chertkov O."/>
            <person name="Coyne S.R."/>
            <person name="Daligault H.E."/>
            <person name="Davenport K.W."/>
            <person name="Erkkila T."/>
            <person name="Frey K.G."/>
            <person name="Gibbons H.S."/>
            <person name="Gu W."/>
            <person name="Jaissle J."/>
            <person name="Johnson S.L."/>
            <person name="Koroleva G.I."/>
            <person name="Ladner J.T."/>
            <person name="Lo C.-C."/>
            <person name="Minogue T.D."/>
            <person name="Munk C."/>
            <person name="Palacios G.F."/>
            <person name="Redden C.L."/>
            <person name="Rosenzweig C.N."/>
            <person name="Scholz M.B."/>
            <person name="Teshima H."/>
            <person name="Xu Y."/>
        </authorList>
    </citation>
    <scope>NUCLEOTIDE SEQUENCE [LARGE SCALE GENOMIC DNA]</scope>
    <source>
        <strain evidence="2 3">8244</strain>
    </source>
</reference>